<dbReference type="OMA" id="FWPRGVI"/>
<feature type="non-terminal residue" evidence="1">
    <location>
        <position position="118"/>
    </location>
</feature>
<evidence type="ECO:0008006" key="3">
    <source>
        <dbReference type="Google" id="ProtNLM"/>
    </source>
</evidence>
<dbReference type="InParanoid" id="E2BXQ8"/>
<dbReference type="PANTHER" id="PTHR47326">
    <property type="entry name" value="TRANSPOSABLE ELEMENT TC3 TRANSPOSASE-LIKE PROTEIN"/>
    <property type="match status" value="1"/>
</dbReference>
<dbReference type="GO" id="GO:0003676">
    <property type="term" value="F:nucleic acid binding"/>
    <property type="evidence" value="ECO:0007669"/>
    <property type="project" value="InterPro"/>
</dbReference>
<feature type="non-terminal residue" evidence="1">
    <location>
        <position position="1"/>
    </location>
</feature>
<sequence length="118" mass="13638">KIIFSDEAHFHLDGLVNRQNCRIWGSENPRVIVEKQMHPQRVTVWCGFWAGGIIGPFFFKNAAGQAITVNGARYRDMIIQFFVPKLQDMDVDDMWFQQDGATCHTARETIQLLHKSFP</sequence>
<evidence type="ECO:0000313" key="1">
    <source>
        <dbReference type="EMBL" id="EFN79524.1"/>
    </source>
</evidence>
<dbReference type="EMBL" id="GL451293">
    <property type="protein sequence ID" value="EFN79524.1"/>
    <property type="molecule type" value="Genomic_DNA"/>
</dbReference>
<protein>
    <recommendedName>
        <fullName evidence="3">Transposable element Tc3 transposase</fullName>
    </recommendedName>
</protein>
<accession>E2BXQ8</accession>
<gene>
    <name evidence="1" type="ORF">EAI_06736</name>
</gene>
<name>E2BXQ8_HARSA</name>
<dbReference type="InterPro" id="IPR036397">
    <property type="entry name" value="RNaseH_sf"/>
</dbReference>
<dbReference type="AlphaFoldDB" id="E2BXQ8"/>
<keyword evidence="2" id="KW-1185">Reference proteome</keyword>
<reference evidence="1 2" key="1">
    <citation type="journal article" date="2010" name="Science">
        <title>Genomic comparison of the ants Camponotus floridanus and Harpegnathos saltator.</title>
        <authorList>
            <person name="Bonasio R."/>
            <person name="Zhang G."/>
            <person name="Ye C."/>
            <person name="Mutti N.S."/>
            <person name="Fang X."/>
            <person name="Qin N."/>
            <person name="Donahue G."/>
            <person name="Yang P."/>
            <person name="Li Q."/>
            <person name="Li C."/>
            <person name="Zhang P."/>
            <person name="Huang Z."/>
            <person name="Berger S.L."/>
            <person name="Reinberg D."/>
            <person name="Wang J."/>
            <person name="Liebig J."/>
        </authorList>
    </citation>
    <scope>NUCLEOTIDE SEQUENCE [LARGE SCALE GENOMIC DNA]</scope>
    <source>
        <strain evidence="1 2">R22 G/1</strain>
    </source>
</reference>
<dbReference type="Proteomes" id="UP000008237">
    <property type="component" value="Unassembled WGS sequence"/>
</dbReference>
<dbReference type="PANTHER" id="PTHR47326:SF1">
    <property type="entry name" value="HTH PSQ-TYPE DOMAIN-CONTAINING PROTEIN"/>
    <property type="match status" value="1"/>
</dbReference>
<proteinExistence type="predicted"/>
<evidence type="ECO:0000313" key="2">
    <source>
        <dbReference type="Proteomes" id="UP000008237"/>
    </source>
</evidence>
<dbReference type="Gene3D" id="3.30.420.10">
    <property type="entry name" value="Ribonuclease H-like superfamily/Ribonuclease H"/>
    <property type="match status" value="1"/>
</dbReference>
<organism evidence="2">
    <name type="scientific">Harpegnathos saltator</name>
    <name type="common">Jerdon's jumping ant</name>
    <dbReference type="NCBI Taxonomy" id="610380"/>
    <lineage>
        <taxon>Eukaryota</taxon>
        <taxon>Metazoa</taxon>
        <taxon>Ecdysozoa</taxon>
        <taxon>Arthropoda</taxon>
        <taxon>Hexapoda</taxon>
        <taxon>Insecta</taxon>
        <taxon>Pterygota</taxon>
        <taxon>Neoptera</taxon>
        <taxon>Endopterygota</taxon>
        <taxon>Hymenoptera</taxon>
        <taxon>Apocrita</taxon>
        <taxon>Aculeata</taxon>
        <taxon>Formicoidea</taxon>
        <taxon>Formicidae</taxon>
        <taxon>Ponerinae</taxon>
        <taxon>Ponerini</taxon>
        <taxon>Harpegnathos</taxon>
    </lineage>
</organism>